<keyword evidence="2" id="KW-1185">Reference proteome</keyword>
<proteinExistence type="predicted"/>
<accession>A0AAV8Y546</accession>
<dbReference type="GO" id="GO:0005886">
    <property type="term" value="C:plasma membrane"/>
    <property type="evidence" value="ECO:0007669"/>
    <property type="project" value="TreeGrafter"/>
</dbReference>
<dbReference type="PANTHER" id="PTHR12736:SF21">
    <property type="entry name" value="LANC-LIKE PROTEIN 2"/>
    <property type="match status" value="1"/>
</dbReference>
<dbReference type="Pfam" id="PF05147">
    <property type="entry name" value="LANC_like"/>
    <property type="match status" value="1"/>
</dbReference>
<dbReference type="InterPro" id="IPR007822">
    <property type="entry name" value="LANC-like"/>
</dbReference>
<dbReference type="PANTHER" id="PTHR12736">
    <property type="entry name" value="LANC-LIKE PROTEIN"/>
    <property type="match status" value="1"/>
</dbReference>
<dbReference type="AlphaFoldDB" id="A0AAV8Y546"/>
<sequence length="74" mass="8551">VKIIEAILVSGRNMSRARKFKCPLMYEWHDSYYLGAAHGLSGILYLLLQAKEYLTEEDLCTLVKPTIDYLVTQR</sequence>
<dbReference type="GO" id="GO:0031179">
    <property type="term" value="P:peptide modification"/>
    <property type="evidence" value="ECO:0007669"/>
    <property type="project" value="InterPro"/>
</dbReference>
<comment type="caution">
    <text evidence="1">The sequence shown here is derived from an EMBL/GenBank/DDBJ whole genome shotgun (WGS) entry which is preliminary data.</text>
</comment>
<gene>
    <name evidence="1" type="ORF">NQ314_008918</name>
</gene>
<dbReference type="GO" id="GO:0005975">
    <property type="term" value="P:carbohydrate metabolic process"/>
    <property type="evidence" value="ECO:0007669"/>
    <property type="project" value="InterPro"/>
</dbReference>
<organism evidence="1 2">
    <name type="scientific">Rhamnusium bicolor</name>
    <dbReference type="NCBI Taxonomy" id="1586634"/>
    <lineage>
        <taxon>Eukaryota</taxon>
        <taxon>Metazoa</taxon>
        <taxon>Ecdysozoa</taxon>
        <taxon>Arthropoda</taxon>
        <taxon>Hexapoda</taxon>
        <taxon>Insecta</taxon>
        <taxon>Pterygota</taxon>
        <taxon>Neoptera</taxon>
        <taxon>Endopterygota</taxon>
        <taxon>Coleoptera</taxon>
        <taxon>Polyphaga</taxon>
        <taxon>Cucujiformia</taxon>
        <taxon>Chrysomeloidea</taxon>
        <taxon>Cerambycidae</taxon>
        <taxon>Lepturinae</taxon>
        <taxon>Rhagiini</taxon>
        <taxon>Rhamnusium</taxon>
    </lineage>
</organism>
<feature type="non-terminal residue" evidence="1">
    <location>
        <position position="1"/>
    </location>
</feature>
<reference evidence="1" key="1">
    <citation type="journal article" date="2023" name="Insect Mol. Biol.">
        <title>Genome sequencing provides insights into the evolution of gene families encoding plant cell wall-degrading enzymes in longhorned beetles.</title>
        <authorList>
            <person name="Shin N.R."/>
            <person name="Okamura Y."/>
            <person name="Kirsch R."/>
            <person name="Pauchet Y."/>
        </authorList>
    </citation>
    <scope>NUCLEOTIDE SEQUENCE</scope>
    <source>
        <strain evidence="1">RBIC_L_NR</strain>
    </source>
</reference>
<dbReference type="SUPFAM" id="SSF158745">
    <property type="entry name" value="LanC-like"/>
    <property type="match status" value="1"/>
</dbReference>
<name>A0AAV8Y546_9CUCU</name>
<evidence type="ECO:0000313" key="1">
    <source>
        <dbReference type="EMBL" id="KAJ8946293.1"/>
    </source>
</evidence>
<protein>
    <recommendedName>
        <fullName evidence="3">LanC-like protein</fullName>
    </recommendedName>
</protein>
<evidence type="ECO:0008006" key="3">
    <source>
        <dbReference type="Google" id="ProtNLM"/>
    </source>
</evidence>
<dbReference type="EMBL" id="JANEYF010002453">
    <property type="protein sequence ID" value="KAJ8946293.1"/>
    <property type="molecule type" value="Genomic_DNA"/>
</dbReference>
<dbReference type="InterPro" id="IPR012341">
    <property type="entry name" value="6hp_glycosidase-like_sf"/>
</dbReference>
<dbReference type="Gene3D" id="1.50.10.10">
    <property type="match status" value="1"/>
</dbReference>
<evidence type="ECO:0000313" key="2">
    <source>
        <dbReference type="Proteomes" id="UP001162156"/>
    </source>
</evidence>
<dbReference type="Proteomes" id="UP001162156">
    <property type="component" value="Unassembled WGS sequence"/>
</dbReference>